<feature type="region of interest" description="Disordered" evidence="1">
    <location>
        <begin position="1"/>
        <end position="99"/>
    </location>
</feature>
<dbReference type="AlphaFoldDB" id="A0AAD1R7B3"/>
<protein>
    <submittedName>
        <fullName evidence="2">Uncharacterized protein</fullName>
    </submittedName>
</protein>
<sequence length="99" mass="11050">MPFFQPAKTSKQRHRPLRTWRHSSAVPNTPGALNTHACHGTPLPEDEHPSRTPRHLQKASAASDTSPEHQQQREERTTPPAPTANSEDLSTATKHIHKV</sequence>
<evidence type="ECO:0000313" key="2">
    <source>
        <dbReference type="EMBL" id="CAH2224941.1"/>
    </source>
</evidence>
<organism evidence="2 3">
    <name type="scientific">Pelobates cultripes</name>
    <name type="common">Western spadefoot toad</name>
    <dbReference type="NCBI Taxonomy" id="61616"/>
    <lineage>
        <taxon>Eukaryota</taxon>
        <taxon>Metazoa</taxon>
        <taxon>Chordata</taxon>
        <taxon>Craniata</taxon>
        <taxon>Vertebrata</taxon>
        <taxon>Euteleostomi</taxon>
        <taxon>Amphibia</taxon>
        <taxon>Batrachia</taxon>
        <taxon>Anura</taxon>
        <taxon>Pelobatoidea</taxon>
        <taxon>Pelobatidae</taxon>
        <taxon>Pelobates</taxon>
    </lineage>
</organism>
<evidence type="ECO:0000256" key="1">
    <source>
        <dbReference type="SAM" id="MobiDB-lite"/>
    </source>
</evidence>
<feature type="compositionally biased region" description="Basic and acidic residues" evidence="1">
    <location>
        <begin position="66"/>
        <end position="77"/>
    </location>
</feature>
<keyword evidence="3" id="KW-1185">Reference proteome</keyword>
<dbReference type="EMBL" id="OW240912">
    <property type="protein sequence ID" value="CAH2224941.1"/>
    <property type="molecule type" value="Genomic_DNA"/>
</dbReference>
<evidence type="ECO:0000313" key="3">
    <source>
        <dbReference type="Proteomes" id="UP001295444"/>
    </source>
</evidence>
<reference evidence="2" key="1">
    <citation type="submission" date="2022-03" db="EMBL/GenBank/DDBJ databases">
        <authorList>
            <person name="Alioto T."/>
            <person name="Alioto T."/>
            <person name="Gomez Garrido J."/>
        </authorList>
    </citation>
    <scope>NUCLEOTIDE SEQUENCE</scope>
</reference>
<dbReference type="Proteomes" id="UP001295444">
    <property type="component" value="Chromosome 01"/>
</dbReference>
<feature type="compositionally biased region" description="Polar residues" evidence="1">
    <location>
        <begin position="83"/>
        <end position="93"/>
    </location>
</feature>
<proteinExistence type="predicted"/>
<name>A0AAD1R7B3_PELCU</name>
<gene>
    <name evidence="2" type="ORF">PECUL_23A048113</name>
</gene>
<feature type="non-terminal residue" evidence="2">
    <location>
        <position position="99"/>
    </location>
</feature>
<accession>A0AAD1R7B3</accession>
<feature type="compositionally biased region" description="Basic residues" evidence="1">
    <location>
        <begin position="10"/>
        <end position="21"/>
    </location>
</feature>